<evidence type="ECO:0000313" key="1">
    <source>
        <dbReference type="EMBL" id="ELW72533.1"/>
    </source>
</evidence>
<reference evidence="2" key="2">
    <citation type="journal article" date="2013" name="Nat. Commun.">
        <title>Genome of the Chinese tree shrew.</title>
        <authorList>
            <person name="Fan Y."/>
            <person name="Huang Z.Y."/>
            <person name="Cao C.C."/>
            <person name="Chen C.S."/>
            <person name="Chen Y.X."/>
            <person name="Fan D.D."/>
            <person name="He J."/>
            <person name="Hou H.L."/>
            <person name="Hu L."/>
            <person name="Hu X.T."/>
            <person name="Jiang X.T."/>
            <person name="Lai R."/>
            <person name="Lang Y.S."/>
            <person name="Liang B."/>
            <person name="Liao S.G."/>
            <person name="Mu D."/>
            <person name="Ma Y.Y."/>
            <person name="Niu Y.Y."/>
            <person name="Sun X.Q."/>
            <person name="Xia J.Q."/>
            <person name="Xiao J."/>
            <person name="Xiong Z.Q."/>
            <person name="Xu L."/>
            <person name="Yang L."/>
            <person name="Zhang Y."/>
            <person name="Zhao W."/>
            <person name="Zhao X.D."/>
            <person name="Zheng Y.T."/>
            <person name="Zhou J.M."/>
            <person name="Zhu Y.B."/>
            <person name="Zhang G.J."/>
            <person name="Wang J."/>
            <person name="Yao Y.G."/>
        </authorList>
    </citation>
    <scope>NUCLEOTIDE SEQUENCE [LARGE SCALE GENOMIC DNA]</scope>
</reference>
<gene>
    <name evidence="1" type="ORF">TREES_T100009600</name>
</gene>
<keyword evidence="2" id="KW-1185">Reference proteome</keyword>
<reference evidence="2" key="1">
    <citation type="submission" date="2012-07" db="EMBL/GenBank/DDBJ databases">
        <title>Genome of the Chinese tree shrew, a rising model animal genetically related to primates.</title>
        <authorList>
            <person name="Zhang G."/>
            <person name="Fan Y."/>
            <person name="Yao Y."/>
            <person name="Huang Z."/>
        </authorList>
    </citation>
    <scope>NUCLEOTIDE SEQUENCE [LARGE SCALE GENOMIC DNA]</scope>
</reference>
<accession>L9LCB5</accession>
<name>L9LCB5_TUPCH</name>
<evidence type="ECO:0000313" key="2">
    <source>
        <dbReference type="Proteomes" id="UP000011518"/>
    </source>
</evidence>
<dbReference type="EMBL" id="KB320405">
    <property type="protein sequence ID" value="ELW72533.1"/>
    <property type="molecule type" value="Genomic_DNA"/>
</dbReference>
<dbReference type="InParanoid" id="L9LCB5"/>
<dbReference type="AlphaFoldDB" id="L9LCB5"/>
<sequence>MMTSPLQLQWLILWPQHLAGRWHQYLAIATAITAALFLEFKAMGSSSVVGRQGSYGLQVEEAGFCSGRPSCCISHTYLSVDGGSCVSKATDFHRLLFRTGHWETRGRERREKSWGGDALSSLREKTNALFKRPMEQSEKTSPGLSRAFESLPPFLMCLGARDYEVAEKVLPLGAASCQWVNLPPSGEESTVTVFVTTLVCLPLKLLTLNAPAVIKETVGWTRFRAFSGAFVALI</sequence>
<dbReference type="Proteomes" id="UP000011518">
    <property type="component" value="Unassembled WGS sequence"/>
</dbReference>
<protein>
    <submittedName>
        <fullName evidence="1">Uncharacterized protein</fullName>
    </submittedName>
</protein>
<proteinExistence type="predicted"/>
<organism evidence="1 2">
    <name type="scientific">Tupaia chinensis</name>
    <name type="common">Chinese tree shrew</name>
    <name type="synonym">Tupaia belangeri chinensis</name>
    <dbReference type="NCBI Taxonomy" id="246437"/>
    <lineage>
        <taxon>Eukaryota</taxon>
        <taxon>Metazoa</taxon>
        <taxon>Chordata</taxon>
        <taxon>Craniata</taxon>
        <taxon>Vertebrata</taxon>
        <taxon>Euteleostomi</taxon>
        <taxon>Mammalia</taxon>
        <taxon>Eutheria</taxon>
        <taxon>Euarchontoglires</taxon>
        <taxon>Scandentia</taxon>
        <taxon>Tupaiidae</taxon>
        <taxon>Tupaia</taxon>
    </lineage>
</organism>